<dbReference type="AlphaFoldDB" id="C7H826"/>
<evidence type="ECO:0000313" key="1">
    <source>
        <dbReference type="EMBL" id="EEU95952.1"/>
    </source>
</evidence>
<dbReference type="EMBL" id="ACOP02000068">
    <property type="protein sequence ID" value="EEU95952.1"/>
    <property type="molecule type" value="Genomic_DNA"/>
</dbReference>
<accession>C7H826</accession>
<comment type="caution">
    <text evidence="1">The sequence shown here is derived from an EMBL/GenBank/DDBJ whole genome shotgun (WGS) entry which is preliminary data.</text>
</comment>
<dbReference type="Proteomes" id="UP000004619">
    <property type="component" value="Unassembled WGS sequence"/>
</dbReference>
<reference evidence="1" key="1">
    <citation type="submission" date="2009-08" db="EMBL/GenBank/DDBJ databases">
        <authorList>
            <person name="Weinstock G."/>
            <person name="Sodergren E."/>
            <person name="Clifton S."/>
            <person name="Fulton L."/>
            <person name="Fulton B."/>
            <person name="Courtney L."/>
            <person name="Fronick C."/>
            <person name="Harrison M."/>
            <person name="Strong C."/>
            <person name="Farmer C."/>
            <person name="Delahaunty K."/>
            <person name="Markovic C."/>
            <person name="Hall O."/>
            <person name="Minx P."/>
            <person name="Tomlinson C."/>
            <person name="Mitreva M."/>
            <person name="Nelson J."/>
            <person name="Hou S."/>
            <person name="Wollam A."/>
            <person name="Pepin K.H."/>
            <person name="Johnson M."/>
            <person name="Bhonagiri V."/>
            <person name="Nash W.E."/>
            <person name="Warren W."/>
            <person name="Chinwalla A."/>
            <person name="Mardis E.R."/>
            <person name="Wilson R.K."/>
        </authorList>
    </citation>
    <scope>NUCLEOTIDE SEQUENCE [LARGE SCALE GENOMIC DNA]</scope>
    <source>
        <strain evidence="1">A2-165</strain>
    </source>
</reference>
<name>C7H826_FAED2</name>
<gene>
    <name evidence="1" type="ORF">FAEPRAA2165_02461</name>
</gene>
<organism evidence="1 2">
    <name type="scientific">Faecalibacterium duncaniae (strain DSM 17677 / JCM 31915 / A2-165)</name>
    <name type="common">Faecalibacterium prausnitzii</name>
    <dbReference type="NCBI Taxonomy" id="411483"/>
    <lineage>
        <taxon>Bacteria</taxon>
        <taxon>Bacillati</taxon>
        <taxon>Bacillota</taxon>
        <taxon>Clostridia</taxon>
        <taxon>Eubacteriales</taxon>
        <taxon>Oscillospiraceae</taxon>
        <taxon>Faecalibacterium</taxon>
    </lineage>
</organism>
<evidence type="ECO:0000313" key="2">
    <source>
        <dbReference type="Proteomes" id="UP000004619"/>
    </source>
</evidence>
<dbReference type="HOGENOM" id="CLU_2824747_0_0_9"/>
<sequence>MHSEGLYLQQSPKIAIQSFVRLFIRKDVPAHAHTPAFPDVPSSVGRKPYSGEALLPLTWFHCSRFR</sequence>
<protein>
    <submittedName>
        <fullName evidence="1">Uncharacterized protein</fullName>
    </submittedName>
</protein>
<keyword evidence="2" id="KW-1185">Reference proteome</keyword>
<proteinExistence type="predicted"/>